<dbReference type="Proteomes" id="UP000321812">
    <property type="component" value="Unassembled WGS sequence"/>
</dbReference>
<dbReference type="SUPFAM" id="SSF53448">
    <property type="entry name" value="Nucleotide-diphospho-sugar transferases"/>
    <property type="match status" value="1"/>
</dbReference>
<dbReference type="InterPro" id="IPR025877">
    <property type="entry name" value="MobA-like_NTP_Trfase"/>
</dbReference>
<dbReference type="InterPro" id="IPR013482">
    <property type="entry name" value="Molybde_CF_guanTrfase"/>
</dbReference>
<name>A0A562X826_CAMHY</name>
<dbReference type="GO" id="GO:0006777">
    <property type="term" value="P:Mo-molybdopterin cofactor biosynthetic process"/>
    <property type="evidence" value="ECO:0007669"/>
    <property type="project" value="UniProtKB-KW"/>
</dbReference>
<keyword evidence="3" id="KW-0479">Metal-binding</keyword>
<evidence type="ECO:0000256" key="6">
    <source>
        <dbReference type="ARBA" id="ARBA00023134"/>
    </source>
</evidence>
<protein>
    <submittedName>
        <fullName evidence="9">Molybdopterin-guanine dinucleotide biosynthesis protein MobA</fullName>
    </submittedName>
</protein>
<evidence type="ECO:0000259" key="8">
    <source>
        <dbReference type="Pfam" id="PF12804"/>
    </source>
</evidence>
<dbReference type="GO" id="GO:0046872">
    <property type="term" value="F:metal ion binding"/>
    <property type="evidence" value="ECO:0007669"/>
    <property type="project" value="UniProtKB-KW"/>
</dbReference>
<evidence type="ECO:0000256" key="4">
    <source>
        <dbReference type="ARBA" id="ARBA00022741"/>
    </source>
</evidence>
<keyword evidence="6" id="KW-0342">GTP-binding</keyword>
<keyword evidence="7" id="KW-0501">Molybdenum cofactor biosynthesis</keyword>
<dbReference type="AlphaFoldDB" id="A0A562X826"/>
<evidence type="ECO:0000256" key="7">
    <source>
        <dbReference type="ARBA" id="ARBA00023150"/>
    </source>
</evidence>
<dbReference type="PANTHER" id="PTHR19136:SF81">
    <property type="entry name" value="MOLYBDENUM COFACTOR GUANYLYLTRANSFERASE"/>
    <property type="match status" value="1"/>
</dbReference>
<dbReference type="Pfam" id="PF12804">
    <property type="entry name" value="NTP_transf_3"/>
    <property type="match status" value="1"/>
</dbReference>
<organism evidence="9 10">
    <name type="scientific">Campylobacter hyointestinalis</name>
    <dbReference type="NCBI Taxonomy" id="198"/>
    <lineage>
        <taxon>Bacteria</taxon>
        <taxon>Pseudomonadati</taxon>
        <taxon>Campylobacterota</taxon>
        <taxon>Epsilonproteobacteria</taxon>
        <taxon>Campylobacterales</taxon>
        <taxon>Campylobacteraceae</taxon>
        <taxon>Campylobacter</taxon>
    </lineage>
</organism>
<dbReference type="GO" id="GO:0005525">
    <property type="term" value="F:GTP binding"/>
    <property type="evidence" value="ECO:0007669"/>
    <property type="project" value="UniProtKB-KW"/>
</dbReference>
<sequence length="180" mass="20468">MKNALILAGGKSSRMGSDKTLLAYKDYPSITHFLFERLSKIFEDVKISAKNDKFEPKLPVLIDDFGDFSVLKVIANLDKNYDEPVFIIAADTPFVKLETIKELYLNLKNNDISLPRDGEFVHGLCGFYNPKVSLVAQSLLKNGMQKVSLLRDLCPTVITEFKDKKQFLNLNTRADYELVR</sequence>
<keyword evidence="2" id="KW-0808">Transferase</keyword>
<proteinExistence type="predicted"/>
<dbReference type="Gene3D" id="3.90.550.10">
    <property type="entry name" value="Spore Coat Polysaccharide Biosynthesis Protein SpsA, Chain A"/>
    <property type="match status" value="1"/>
</dbReference>
<keyword evidence="5" id="KW-0460">Magnesium</keyword>
<feature type="domain" description="MobA-like NTP transferase" evidence="8">
    <location>
        <begin position="4"/>
        <end position="145"/>
    </location>
</feature>
<dbReference type="PANTHER" id="PTHR19136">
    <property type="entry name" value="MOLYBDENUM COFACTOR GUANYLYLTRANSFERASE"/>
    <property type="match status" value="1"/>
</dbReference>
<keyword evidence="1" id="KW-0963">Cytoplasm</keyword>
<evidence type="ECO:0000313" key="10">
    <source>
        <dbReference type="Proteomes" id="UP000321812"/>
    </source>
</evidence>
<evidence type="ECO:0000256" key="2">
    <source>
        <dbReference type="ARBA" id="ARBA00022679"/>
    </source>
</evidence>
<accession>A0A562X826</accession>
<evidence type="ECO:0000256" key="3">
    <source>
        <dbReference type="ARBA" id="ARBA00022723"/>
    </source>
</evidence>
<evidence type="ECO:0000313" key="9">
    <source>
        <dbReference type="EMBL" id="TWO18165.1"/>
    </source>
</evidence>
<dbReference type="EMBL" id="VOAP01000029">
    <property type="protein sequence ID" value="TWO18165.1"/>
    <property type="molecule type" value="Genomic_DNA"/>
</dbReference>
<comment type="caution">
    <text evidence="9">The sequence shown here is derived from an EMBL/GenBank/DDBJ whole genome shotgun (WGS) entry which is preliminary data.</text>
</comment>
<dbReference type="CDD" id="cd02503">
    <property type="entry name" value="MobA"/>
    <property type="match status" value="1"/>
</dbReference>
<dbReference type="InterPro" id="IPR029044">
    <property type="entry name" value="Nucleotide-diphossugar_trans"/>
</dbReference>
<evidence type="ECO:0000256" key="1">
    <source>
        <dbReference type="ARBA" id="ARBA00022490"/>
    </source>
</evidence>
<dbReference type="RefSeq" id="WP_111971469.1">
    <property type="nucleotide sequence ID" value="NZ_VOAP01000029.1"/>
</dbReference>
<keyword evidence="4" id="KW-0547">Nucleotide-binding</keyword>
<evidence type="ECO:0000256" key="5">
    <source>
        <dbReference type="ARBA" id="ARBA00022842"/>
    </source>
</evidence>
<dbReference type="GO" id="GO:0016779">
    <property type="term" value="F:nucleotidyltransferase activity"/>
    <property type="evidence" value="ECO:0007669"/>
    <property type="project" value="TreeGrafter"/>
</dbReference>
<gene>
    <name evidence="9" type="ORF">YZ82_09205</name>
</gene>
<reference evidence="9 10" key="1">
    <citation type="submission" date="2019-07" db="EMBL/GenBank/DDBJ databases">
        <title>Rapid identification of Enteric Bacteria from Whole Genome Sequences (WGS) using Average Nucleotide Identity (ANI).</title>
        <authorList>
            <person name="Lane C."/>
        </authorList>
    </citation>
    <scope>NUCLEOTIDE SEQUENCE [LARGE SCALE GENOMIC DNA]</scope>
    <source>
        <strain evidence="9 10">D2411</strain>
    </source>
</reference>